<comment type="caution">
    <text evidence="7">The sequence shown here is derived from an EMBL/GenBank/DDBJ whole genome shotgun (WGS) entry which is preliminary data.</text>
</comment>
<keyword evidence="7" id="KW-0503">Monooxygenase</keyword>
<evidence type="ECO:0000256" key="3">
    <source>
        <dbReference type="ARBA" id="ARBA00022827"/>
    </source>
</evidence>
<feature type="transmembrane region" description="Helical" evidence="5">
    <location>
        <begin position="771"/>
        <end position="796"/>
    </location>
</feature>
<feature type="transmembrane region" description="Helical" evidence="5">
    <location>
        <begin position="453"/>
        <end position="473"/>
    </location>
</feature>
<evidence type="ECO:0000256" key="1">
    <source>
        <dbReference type="ARBA" id="ARBA00007992"/>
    </source>
</evidence>
<organism evidence="7 8">
    <name type="scientific">Botryosphaeria dothidea</name>
    <dbReference type="NCBI Taxonomy" id="55169"/>
    <lineage>
        <taxon>Eukaryota</taxon>
        <taxon>Fungi</taxon>
        <taxon>Dikarya</taxon>
        <taxon>Ascomycota</taxon>
        <taxon>Pezizomycotina</taxon>
        <taxon>Dothideomycetes</taxon>
        <taxon>Dothideomycetes incertae sedis</taxon>
        <taxon>Botryosphaeriales</taxon>
        <taxon>Botryosphaeriaceae</taxon>
        <taxon>Botryosphaeria</taxon>
    </lineage>
</organism>
<comment type="similarity">
    <text evidence="1">Belongs to the paxM FAD-dependent monooxygenase family.</text>
</comment>
<proteinExistence type="inferred from homology"/>
<feature type="transmembrane region" description="Helical" evidence="5">
    <location>
        <begin position="555"/>
        <end position="580"/>
    </location>
</feature>
<dbReference type="PANTHER" id="PTHR47356:SF2">
    <property type="entry name" value="FAD-BINDING DOMAIN-CONTAINING PROTEIN-RELATED"/>
    <property type="match status" value="1"/>
</dbReference>
<dbReference type="InterPro" id="IPR002938">
    <property type="entry name" value="FAD-bd"/>
</dbReference>
<sequence length="813" mass="89238">MATHNFKVLIAGGSIAGLVLANILEQLGIDFLVLEAYPEIAPQVGASIGFFPNGCRILDQIGCYDDIRAKLDEGMTDLHFKNAQGVPLNTIQLAGEHFIARHGYEPVFVDRQMSIEVFYDHLKDKSKVLVDKRVVEVKPLAAGVQVTTKDGSTYTGDILVGADGIHSTVRKEMWRLGDELSPGYFPKSDQTDVPCDYTCMFGISNPVPGFTKSSSHTLVGQNHSYLVVDGPGGRIYWFLFVKNERTLHGMENEIPRRFSEEEKKAVAEKYWNDPISGNVTFGDLYKNNFSAILTALPEFVFTKWHFGRITTIGDAVHKFNPISGQGGNSAIESAATLATQLINMLKELPEKRSPSDAEITSVFQKTQDIRYKRVSEMVEAGHKQQSLMALETPFLEFLASHVIPRAGLEGTFENFAKPFLTATRLPMLPMPKRPRFEPYYDERPASQLGGGKVTMSIAAVVFASLLVGAKKAMQLDFDLLSTNTTFHGAPLKTVFTGIPALAHVLSLIVPTFSASCARTDPSHPIQFAYLLSTLFPIILIWTIEGYRQAHSATLLSLPFLFGLAFQVQGIGVIAPLYFLISVWTTSRPLSTRAVGRPVPPAVAASILPATLLGYAIPTVLIFLPYANPATHQSLIAFWQPTPLVVSALTHAAKRVQETLRQPTPFDVYAKRDLAPLRHAYAVAFWLCALAHGAVVAHVTLSSMPSVTFAHVFGELPSPFAAAAPASASWEEQLFVYLKFDLLFSALATGLWCLYSVWELRRNGWVTTKESVVAAAAVVAGHVVVGPGAVFAGTWWWREGAWAREALLQGRDEN</sequence>
<gene>
    <name evidence="7" type="ORF">GTA08_BOTSDO00046</name>
</gene>
<evidence type="ECO:0000256" key="4">
    <source>
        <dbReference type="ARBA" id="ARBA00023002"/>
    </source>
</evidence>
<dbReference type="InterPro" id="IPR050562">
    <property type="entry name" value="FAD_mOase_fung"/>
</dbReference>
<evidence type="ECO:0000313" key="8">
    <source>
        <dbReference type="Proteomes" id="UP000572817"/>
    </source>
</evidence>
<feature type="transmembrane region" description="Helical" evidence="5">
    <location>
        <begin position="525"/>
        <end position="543"/>
    </location>
</feature>
<protein>
    <submittedName>
        <fullName evidence="7">Monooxygenase FAD-binding protein</fullName>
    </submittedName>
</protein>
<keyword evidence="8" id="KW-1185">Reference proteome</keyword>
<keyword evidence="5" id="KW-0472">Membrane</keyword>
<dbReference type="Proteomes" id="UP000572817">
    <property type="component" value="Unassembled WGS sequence"/>
</dbReference>
<reference evidence="7" key="1">
    <citation type="submission" date="2020-04" db="EMBL/GenBank/DDBJ databases">
        <title>Genome Assembly and Annotation of Botryosphaeria dothidea sdau 11-99, a Latent Pathogen of Apple Fruit Ring Rot in China.</title>
        <authorList>
            <person name="Yu C."/>
            <person name="Diao Y."/>
            <person name="Lu Q."/>
            <person name="Zhao J."/>
            <person name="Cui S."/>
            <person name="Peng C."/>
            <person name="He B."/>
            <person name="Liu H."/>
        </authorList>
    </citation>
    <scope>NUCLEOTIDE SEQUENCE [LARGE SCALE GENOMIC DNA]</scope>
    <source>
        <strain evidence="7">Sdau11-99</strain>
    </source>
</reference>
<dbReference type="AlphaFoldDB" id="A0A8H4J9H0"/>
<evidence type="ECO:0000256" key="2">
    <source>
        <dbReference type="ARBA" id="ARBA00022630"/>
    </source>
</evidence>
<dbReference type="GO" id="GO:0004497">
    <property type="term" value="F:monooxygenase activity"/>
    <property type="evidence" value="ECO:0007669"/>
    <property type="project" value="UniProtKB-KW"/>
</dbReference>
<feature type="domain" description="FAD-binding" evidence="6">
    <location>
        <begin position="7"/>
        <end position="347"/>
    </location>
</feature>
<feature type="transmembrane region" description="Helical" evidence="5">
    <location>
        <begin position="600"/>
        <end position="623"/>
    </location>
</feature>
<dbReference type="EMBL" id="WWBZ02000001">
    <property type="protein sequence ID" value="KAF4314167.1"/>
    <property type="molecule type" value="Genomic_DNA"/>
</dbReference>
<name>A0A8H4J9H0_9PEZI</name>
<dbReference type="Gene3D" id="3.50.50.60">
    <property type="entry name" value="FAD/NAD(P)-binding domain"/>
    <property type="match status" value="1"/>
</dbReference>
<dbReference type="PRINTS" id="PR00420">
    <property type="entry name" value="RNGMNOXGNASE"/>
</dbReference>
<feature type="transmembrane region" description="Helical" evidence="5">
    <location>
        <begin position="494"/>
        <end position="513"/>
    </location>
</feature>
<evidence type="ECO:0000259" key="6">
    <source>
        <dbReference type="Pfam" id="PF01494"/>
    </source>
</evidence>
<dbReference type="Pfam" id="PF01494">
    <property type="entry name" value="FAD_binding_3"/>
    <property type="match status" value="1"/>
</dbReference>
<dbReference type="SUPFAM" id="SSF51905">
    <property type="entry name" value="FAD/NAD(P)-binding domain"/>
    <property type="match status" value="1"/>
</dbReference>
<evidence type="ECO:0000313" key="7">
    <source>
        <dbReference type="EMBL" id="KAF4314167.1"/>
    </source>
</evidence>
<dbReference type="PANTHER" id="PTHR47356">
    <property type="entry name" value="FAD-DEPENDENT MONOOXYGENASE ASQG-RELATED"/>
    <property type="match status" value="1"/>
</dbReference>
<keyword evidence="5" id="KW-0812">Transmembrane</keyword>
<feature type="transmembrane region" description="Helical" evidence="5">
    <location>
        <begin position="741"/>
        <end position="759"/>
    </location>
</feature>
<keyword evidence="4" id="KW-0560">Oxidoreductase</keyword>
<evidence type="ECO:0000256" key="5">
    <source>
        <dbReference type="SAM" id="Phobius"/>
    </source>
</evidence>
<accession>A0A8H4J9H0</accession>
<dbReference type="InterPro" id="IPR036188">
    <property type="entry name" value="FAD/NAD-bd_sf"/>
</dbReference>
<feature type="transmembrane region" description="Helical" evidence="5">
    <location>
        <begin position="679"/>
        <end position="700"/>
    </location>
</feature>
<keyword evidence="2" id="KW-0285">Flavoprotein</keyword>
<dbReference type="GO" id="GO:0071949">
    <property type="term" value="F:FAD binding"/>
    <property type="evidence" value="ECO:0007669"/>
    <property type="project" value="InterPro"/>
</dbReference>
<keyword evidence="3" id="KW-0274">FAD</keyword>
<keyword evidence="5" id="KW-1133">Transmembrane helix</keyword>
<dbReference type="OrthoDB" id="10029326at2759"/>